<feature type="transmembrane region" description="Helical" evidence="5">
    <location>
        <begin position="47"/>
        <end position="65"/>
    </location>
</feature>
<sequence>MGATTTTSTFFRDIVWRIVNVVVAALWIVAAGFMFSDRHFQTVMPGLFLLVVGVASIVFEFWRPVDIVDNCRFLWNFLGRGVLFLLMGCAVVSFRVVTYVAAGFSWFFGIVYIVLWFTSFTTLFPVGSPAAPYPEQYA</sequence>
<accession>A0A9W8M4A1</accession>
<proteinExistence type="predicted"/>
<evidence type="ECO:0000256" key="3">
    <source>
        <dbReference type="ARBA" id="ARBA00022989"/>
    </source>
</evidence>
<keyword evidence="7" id="KW-1185">Reference proteome</keyword>
<evidence type="ECO:0008006" key="8">
    <source>
        <dbReference type="Google" id="ProtNLM"/>
    </source>
</evidence>
<dbReference type="EMBL" id="JANBUY010000291">
    <property type="protein sequence ID" value="KAJ2860518.1"/>
    <property type="molecule type" value="Genomic_DNA"/>
</dbReference>
<dbReference type="PANTHER" id="PTHR28128">
    <property type="entry name" value="GOLGI APPARATUS MEMBRANE PROTEIN TVP15"/>
    <property type="match status" value="1"/>
</dbReference>
<dbReference type="GO" id="GO:0000139">
    <property type="term" value="C:Golgi membrane"/>
    <property type="evidence" value="ECO:0007669"/>
    <property type="project" value="TreeGrafter"/>
</dbReference>
<protein>
    <recommendedName>
        <fullName evidence="8">COPI associated</fullName>
    </recommendedName>
</protein>
<feature type="transmembrane region" description="Helical" evidence="5">
    <location>
        <begin position="104"/>
        <end position="124"/>
    </location>
</feature>
<evidence type="ECO:0000256" key="1">
    <source>
        <dbReference type="ARBA" id="ARBA00004141"/>
    </source>
</evidence>
<keyword evidence="3 5" id="KW-1133">Transmembrane helix</keyword>
<dbReference type="GO" id="GO:0016192">
    <property type="term" value="P:vesicle-mediated transport"/>
    <property type="evidence" value="ECO:0007669"/>
    <property type="project" value="TreeGrafter"/>
</dbReference>
<dbReference type="Pfam" id="PF08507">
    <property type="entry name" value="COPI_assoc"/>
    <property type="match status" value="1"/>
</dbReference>
<dbReference type="InterPro" id="IPR013714">
    <property type="entry name" value="Golgi_TVP15"/>
</dbReference>
<evidence type="ECO:0000256" key="5">
    <source>
        <dbReference type="SAM" id="Phobius"/>
    </source>
</evidence>
<evidence type="ECO:0000256" key="2">
    <source>
        <dbReference type="ARBA" id="ARBA00022692"/>
    </source>
</evidence>
<reference evidence="6" key="1">
    <citation type="submission" date="2022-07" db="EMBL/GenBank/DDBJ databases">
        <title>Phylogenomic reconstructions and comparative analyses of Kickxellomycotina fungi.</title>
        <authorList>
            <person name="Reynolds N.K."/>
            <person name="Stajich J.E."/>
            <person name="Barry K."/>
            <person name="Grigoriev I.V."/>
            <person name="Crous P."/>
            <person name="Smith M.E."/>
        </authorList>
    </citation>
    <scope>NUCLEOTIDE SEQUENCE</scope>
    <source>
        <strain evidence="6">RSA 476</strain>
    </source>
</reference>
<dbReference type="PANTHER" id="PTHR28128:SF1">
    <property type="entry name" value="GOLGI APPARATUS MEMBRANE PROTEIN TVP15"/>
    <property type="match status" value="1"/>
</dbReference>
<comment type="caution">
    <text evidence="6">The sequence shown here is derived from an EMBL/GenBank/DDBJ whole genome shotgun (WGS) entry which is preliminary data.</text>
</comment>
<organism evidence="6 7">
    <name type="scientific">Coemansia aciculifera</name>
    <dbReference type="NCBI Taxonomy" id="417176"/>
    <lineage>
        <taxon>Eukaryota</taxon>
        <taxon>Fungi</taxon>
        <taxon>Fungi incertae sedis</taxon>
        <taxon>Zoopagomycota</taxon>
        <taxon>Kickxellomycotina</taxon>
        <taxon>Kickxellomycetes</taxon>
        <taxon>Kickxellales</taxon>
        <taxon>Kickxellaceae</taxon>
        <taxon>Coemansia</taxon>
    </lineage>
</organism>
<keyword evidence="4 5" id="KW-0472">Membrane</keyword>
<feature type="transmembrane region" description="Helical" evidence="5">
    <location>
        <begin position="77"/>
        <end position="97"/>
    </location>
</feature>
<name>A0A9W8M4A1_9FUNG</name>
<dbReference type="Proteomes" id="UP001140074">
    <property type="component" value="Unassembled WGS sequence"/>
</dbReference>
<feature type="transmembrane region" description="Helical" evidence="5">
    <location>
        <begin position="14"/>
        <end position="35"/>
    </location>
</feature>
<evidence type="ECO:0000313" key="7">
    <source>
        <dbReference type="Proteomes" id="UP001140074"/>
    </source>
</evidence>
<gene>
    <name evidence="6" type="ORF">GGH94_005468</name>
</gene>
<keyword evidence="2 5" id="KW-0812">Transmembrane</keyword>
<comment type="subcellular location">
    <subcellularLocation>
        <location evidence="1">Membrane</location>
        <topology evidence="1">Multi-pass membrane protein</topology>
    </subcellularLocation>
</comment>
<evidence type="ECO:0000313" key="6">
    <source>
        <dbReference type="EMBL" id="KAJ2860518.1"/>
    </source>
</evidence>
<evidence type="ECO:0000256" key="4">
    <source>
        <dbReference type="ARBA" id="ARBA00023136"/>
    </source>
</evidence>
<dbReference type="AlphaFoldDB" id="A0A9W8M4A1"/>